<protein>
    <submittedName>
        <fullName evidence="1">Uncharacterized protein</fullName>
    </submittedName>
</protein>
<reference evidence="1 2" key="1">
    <citation type="journal article" date="2019" name="Nat. Med.">
        <title>A library of human gut bacterial isolates paired with longitudinal multiomics data enables mechanistic microbiome research.</title>
        <authorList>
            <person name="Poyet M."/>
            <person name="Groussin M."/>
            <person name="Gibbons S.M."/>
            <person name="Avila-Pacheco J."/>
            <person name="Jiang X."/>
            <person name="Kearney S.M."/>
            <person name="Perrotta A.R."/>
            <person name="Berdy B."/>
            <person name="Zhao S."/>
            <person name="Lieberman T.D."/>
            <person name="Swanson P.K."/>
            <person name="Smith M."/>
            <person name="Roesemann S."/>
            <person name="Alexander J.E."/>
            <person name="Rich S.A."/>
            <person name="Livny J."/>
            <person name="Vlamakis H."/>
            <person name="Clish C."/>
            <person name="Bullock K."/>
            <person name="Deik A."/>
            <person name="Scott J."/>
            <person name="Pierce K.A."/>
            <person name="Xavier R.J."/>
            <person name="Alm E.J."/>
        </authorList>
    </citation>
    <scope>NUCLEOTIDE SEQUENCE [LARGE SCALE GENOMIC DNA]</scope>
    <source>
        <strain evidence="1 2">BIOML-A31</strain>
    </source>
</reference>
<comment type="caution">
    <text evidence="1">The sequence shown here is derived from an EMBL/GenBank/DDBJ whole genome shotgun (WGS) entry which is preliminary data.</text>
</comment>
<dbReference type="AlphaFoldDB" id="A0A6L3KUA9"/>
<accession>A0A6L3KUA9</accession>
<name>A0A6L3KUA9_9BACE</name>
<dbReference type="EMBL" id="VVYP01000007">
    <property type="protein sequence ID" value="KAA5464135.1"/>
    <property type="molecule type" value="Genomic_DNA"/>
</dbReference>
<sequence>MIEKIINRNIGKSQKCRIKYGSSSDFNVLIMNVNDGKRTRIYSIDAQHLSSQKNSIYFYPEIRNGVVTIKWNREIENYVNEVQ</sequence>
<organism evidence="1 2">
    <name type="scientific">Bacteroides caccae</name>
    <dbReference type="NCBI Taxonomy" id="47678"/>
    <lineage>
        <taxon>Bacteria</taxon>
        <taxon>Pseudomonadati</taxon>
        <taxon>Bacteroidota</taxon>
        <taxon>Bacteroidia</taxon>
        <taxon>Bacteroidales</taxon>
        <taxon>Bacteroidaceae</taxon>
        <taxon>Bacteroides</taxon>
    </lineage>
</organism>
<dbReference type="RefSeq" id="WP_149938293.1">
    <property type="nucleotide sequence ID" value="NZ_CAXSUT010000015.1"/>
</dbReference>
<evidence type="ECO:0000313" key="2">
    <source>
        <dbReference type="Proteomes" id="UP000475905"/>
    </source>
</evidence>
<gene>
    <name evidence="1" type="ORF">F2Y36_07765</name>
</gene>
<evidence type="ECO:0000313" key="1">
    <source>
        <dbReference type="EMBL" id="KAA5464135.1"/>
    </source>
</evidence>
<dbReference type="Proteomes" id="UP000475905">
    <property type="component" value="Unassembled WGS sequence"/>
</dbReference>
<proteinExistence type="predicted"/>